<feature type="region of interest" description="Disordered" evidence="5">
    <location>
        <begin position="28"/>
        <end position="54"/>
    </location>
</feature>
<dbReference type="SUPFAM" id="SSF57850">
    <property type="entry name" value="RING/U-box"/>
    <property type="match status" value="1"/>
</dbReference>
<dbReference type="PROSITE" id="PS00518">
    <property type="entry name" value="ZF_RING_1"/>
    <property type="match status" value="1"/>
</dbReference>
<feature type="compositionally biased region" description="Basic and acidic residues" evidence="5">
    <location>
        <begin position="28"/>
        <end position="40"/>
    </location>
</feature>
<keyword evidence="9" id="KW-1185">Reference proteome</keyword>
<evidence type="ECO:0000256" key="4">
    <source>
        <dbReference type="PROSITE-ProRule" id="PRU00175"/>
    </source>
</evidence>
<dbReference type="PROSITE" id="PS50089">
    <property type="entry name" value="ZF_RING_2"/>
    <property type="match status" value="1"/>
</dbReference>
<dbReference type="GO" id="GO:0008270">
    <property type="term" value="F:zinc ion binding"/>
    <property type="evidence" value="ECO:0007669"/>
    <property type="project" value="UniProtKB-KW"/>
</dbReference>
<dbReference type="AlphaFoldDB" id="A0AAN4ZHH6"/>
<dbReference type="InterPro" id="IPR013083">
    <property type="entry name" value="Znf_RING/FYVE/PHD"/>
</dbReference>
<evidence type="ECO:0000256" key="1">
    <source>
        <dbReference type="ARBA" id="ARBA00022723"/>
    </source>
</evidence>
<keyword evidence="6" id="KW-0812">Transmembrane</keyword>
<evidence type="ECO:0000313" key="9">
    <source>
        <dbReference type="Proteomes" id="UP001328107"/>
    </source>
</evidence>
<dbReference type="InterPro" id="IPR017907">
    <property type="entry name" value="Znf_RING_CS"/>
</dbReference>
<evidence type="ECO:0000256" key="3">
    <source>
        <dbReference type="ARBA" id="ARBA00022833"/>
    </source>
</evidence>
<keyword evidence="2 4" id="KW-0863">Zinc-finger</keyword>
<keyword evidence="1" id="KW-0479">Metal-binding</keyword>
<comment type="caution">
    <text evidence="8">The sequence shown here is derived from an EMBL/GenBank/DDBJ whole genome shotgun (WGS) entry which is preliminary data.</text>
</comment>
<protein>
    <recommendedName>
        <fullName evidence="7">RING-type domain-containing protein</fullName>
    </recommendedName>
</protein>
<keyword evidence="6" id="KW-1133">Transmembrane helix</keyword>
<accession>A0AAN4ZHH6</accession>
<evidence type="ECO:0000256" key="6">
    <source>
        <dbReference type="SAM" id="Phobius"/>
    </source>
</evidence>
<evidence type="ECO:0000256" key="2">
    <source>
        <dbReference type="ARBA" id="ARBA00022771"/>
    </source>
</evidence>
<feature type="transmembrane region" description="Helical" evidence="6">
    <location>
        <begin position="209"/>
        <end position="229"/>
    </location>
</feature>
<dbReference type="Gene3D" id="3.30.40.10">
    <property type="entry name" value="Zinc/RING finger domain, C3HC4 (zinc finger)"/>
    <property type="match status" value="1"/>
</dbReference>
<dbReference type="Proteomes" id="UP001328107">
    <property type="component" value="Unassembled WGS sequence"/>
</dbReference>
<name>A0AAN4ZHH6_9BILA</name>
<dbReference type="PANTHER" id="PTHR16450:SF1">
    <property type="entry name" value="PROTEIN CBG12045"/>
    <property type="match status" value="1"/>
</dbReference>
<feature type="domain" description="RING-type" evidence="7">
    <location>
        <begin position="105"/>
        <end position="148"/>
    </location>
</feature>
<proteinExistence type="predicted"/>
<gene>
    <name evidence="8" type="ORF">PMAYCL1PPCAC_11543</name>
</gene>
<dbReference type="EMBL" id="BTRK01000003">
    <property type="protein sequence ID" value="GMR41348.1"/>
    <property type="molecule type" value="Genomic_DNA"/>
</dbReference>
<sequence>MGEETERLRRALVHALEDRVQAARRRIEIQAEDVGPREDPVQEGGEGEGEREAVGDGQGLFARVRQMASDLRGGGVVTGKMMREARALRERDENVPSCSRFSRCCIICYHPNPRQRAVFVRCGHIVCYPCAVDYASKSSSGGKCVYCRSTSGFVKIFETECAEGEEADAVIYEKREKRPIPVPPEDSIRKEDDLSPVPVPRAPPSPYRLLIALSFLLAAVAVFIALFMFSD</sequence>
<organism evidence="8 9">
    <name type="scientific">Pristionchus mayeri</name>
    <dbReference type="NCBI Taxonomy" id="1317129"/>
    <lineage>
        <taxon>Eukaryota</taxon>
        <taxon>Metazoa</taxon>
        <taxon>Ecdysozoa</taxon>
        <taxon>Nematoda</taxon>
        <taxon>Chromadorea</taxon>
        <taxon>Rhabditida</taxon>
        <taxon>Rhabditina</taxon>
        <taxon>Diplogasteromorpha</taxon>
        <taxon>Diplogasteroidea</taxon>
        <taxon>Neodiplogasteridae</taxon>
        <taxon>Pristionchus</taxon>
    </lineage>
</organism>
<dbReference type="PANTHER" id="PTHR16450">
    <property type="entry name" value="RING FINGER PROTEIN 186"/>
    <property type="match status" value="1"/>
</dbReference>
<dbReference type="InterPro" id="IPR001841">
    <property type="entry name" value="Znf_RING"/>
</dbReference>
<keyword evidence="3" id="KW-0862">Zinc</keyword>
<evidence type="ECO:0000256" key="5">
    <source>
        <dbReference type="SAM" id="MobiDB-lite"/>
    </source>
</evidence>
<keyword evidence="6" id="KW-0472">Membrane</keyword>
<evidence type="ECO:0000313" key="8">
    <source>
        <dbReference type="EMBL" id="GMR41348.1"/>
    </source>
</evidence>
<reference evidence="9" key="1">
    <citation type="submission" date="2022-10" db="EMBL/GenBank/DDBJ databases">
        <title>Genome assembly of Pristionchus species.</title>
        <authorList>
            <person name="Yoshida K."/>
            <person name="Sommer R.J."/>
        </authorList>
    </citation>
    <scope>NUCLEOTIDE SEQUENCE [LARGE SCALE GENOMIC DNA]</scope>
    <source>
        <strain evidence="9">RS5460</strain>
    </source>
</reference>
<evidence type="ECO:0000259" key="7">
    <source>
        <dbReference type="PROSITE" id="PS50089"/>
    </source>
</evidence>